<dbReference type="EMBL" id="WEKV01000006">
    <property type="protein sequence ID" value="KAB7786735.1"/>
    <property type="molecule type" value="Genomic_DNA"/>
</dbReference>
<dbReference type="OMA" id="IMGRYMP"/>
<evidence type="ECO:0000313" key="2">
    <source>
        <dbReference type="Proteomes" id="UP000469949"/>
    </source>
</evidence>
<organism evidence="1 2">
    <name type="scientific">Methylorubrum populi</name>
    <dbReference type="NCBI Taxonomy" id="223967"/>
    <lineage>
        <taxon>Bacteria</taxon>
        <taxon>Pseudomonadati</taxon>
        <taxon>Pseudomonadota</taxon>
        <taxon>Alphaproteobacteria</taxon>
        <taxon>Hyphomicrobiales</taxon>
        <taxon>Methylobacteriaceae</taxon>
        <taxon>Methylorubrum</taxon>
    </lineage>
</organism>
<comment type="caution">
    <text evidence="1">The sequence shown here is derived from an EMBL/GenBank/DDBJ whole genome shotgun (WGS) entry which is preliminary data.</text>
</comment>
<dbReference type="Pfam" id="PF13557">
    <property type="entry name" value="Phenol_MetA_deg"/>
    <property type="match status" value="1"/>
</dbReference>
<proteinExistence type="predicted"/>
<reference evidence="1 2" key="1">
    <citation type="submission" date="2019-10" db="EMBL/GenBank/DDBJ databases">
        <title>Draft Genome Sequence of the Caffeine Degrading Methylotroph Methylorubrum populi PINKEL.</title>
        <authorList>
            <person name="Dawson S.C."/>
            <person name="Zhang X."/>
            <person name="Wright M.E."/>
            <person name="Sharma G."/>
            <person name="Langner J.T."/>
            <person name="Ditty J.L."/>
            <person name="Subuyuj G.A."/>
        </authorList>
    </citation>
    <scope>NUCLEOTIDE SEQUENCE [LARGE SCALE GENOMIC DNA]</scope>
    <source>
        <strain evidence="1 2">Pinkel</strain>
    </source>
</reference>
<dbReference type="AlphaFoldDB" id="A0A177J820"/>
<name>A0A177J820_9HYPH</name>
<gene>
    <name evidence="1" type="ORF">F8B43_1089</name>
</gene>
<dbReference type="InterPro" id="IPR025737">
    <property type="entry name" value="FApF"/>
</dbReference>
<sequence length="315" mass="33882">MFNRITDLFRSTCRHLLSRGAAATYAAASIMLAASPASAIDVDPGDYTALPPGTSAFLLYGQYAQRNSINVLGTGTIGQGYELDSAVGIARFVHWIEIAGIVVDPQILIPVGSLYNGRLAGSRVPSSTGLANPIVAATAWLINKPDPVYATYFGITPFFTIPIGKFDPNAALNIGSDTFQATLQAGYIQGFAPKFHFEFYGDATFSTDSRVGGPVRQSLQQDPSFQLQSYLRYEVADGIFLTAGHSYTFGGDQYLGGIRNGLRTEGHQVRGIVQAFLDPTTQIQVGLFHDFGVRGGFAQDVGVRVRYLKIFAASN</sequence>
<dbReference type="Proteomes" id="UP000469949">
    <property type="component" value="Unassembled WGS sequence"/>
</dbReference>
<evidence type="ECO:0000313" key="1">
    <source>
        <dbReference type="EMBL" id="KAB7786735.1"/>
    </source>
</evidence>
<accession>A0A177J820</accession>
<protein>
    <submittedName>
        <fullName evidence="1">ABC-type nitrate/sulfonate/bicarbonate transport system periplasmic component</fullName>
    </submittedName>
</protein>
<dbReference type="RefSeq" id="WP_012453179.1">
    <property type="nucleotide sequence ID" value="NZ_CP039546.1"/>
</dbReference>